<evidence type="ECO:0000313" key="3">
    <source>
        <dbReference type="Proteomes" id="UP000034680"/>
    </source>
</evidence>
<dbReference type="InterPro" id="IPR052711">
    <property type="entry name" value="Zinc_ADH-like"/>
</dbReference>
<dbReference type="InterPro" id="IPR011032">
    <property type="entry name" value="GroES-like_sf"/>
</dbReference>
<dbReference type="Gene3D" id="3.40.50.720">
    <property type="entry name" value="NAD(P)-binding Rossmann-like Domain"/>
    <property type="match status" value="1"/>
</dbReference>
<dbReference type="Proteomes" id="UP000034680">
    <property type="component" value="Unassembled WGS sequence"/>
</dbReference>
<dbReference type="InterPro" id="IPR013149">
    <property type="entry name" value="ADH-like_C"/>
</dbReference>
<dbReference type="InterPro" id="IPR036291">
    <property type="entry name" value="NAD(P)-bd_dom_sf"/>
</dbReference>
<dbReference type="AlphaFoldDB" id="A0A0G2H498"/>
<reference evidence="2 3" key="1">
    <citation type="submission" date="2015-05" db="EMBL/GenBank/DDBJ databases">
        <title>Distinctive expansion of gene families associated with plant cell wall degradation and secondary metabolism in the genomes of grapevine trunk pathogens.</title>
        <authorList>
            <person name="Lawrence D.P."/>
            <person name="Travadon R."/>
            <person name="Rolshausen P.E."/>
            <person name="Baumgartner K."/>
        </authorList>
    </citation>
    <scope>NUCLEOTIDE SEQUENCE [LARGE SCALE GENOMIC DNA]</scope>
    <source>
        <strain evidence="2">DA912</strain>
    </source>
</reference>
<dbReference type="SUPFAM" id="SSF50129">
    <property type="entry name" value="GroES-like"/>
    <property type="match status" value="1"/>
</dbReference>
<accession>A0A0G2H498</accession>
<dbReference type="CDD" id="cd08276">
    <property type="entry name" value="MDR7"/>
    <property type="match status" value="1"/>
</dbReference>
<protein>
    <submittedName>
        <fullName evidence="2">Putative zinc-containing alcohol</fullName>
    </submittedName>
</protein>
<dbReference type="SUPFAM" id="SSF51735">
    <property type="entry name" value="NAD(P)-binding Rossmann-fold domains"/>
    <property type="match status" value="1"/>
</dbReference>
<gene>
    <name evidence="2" type="ORF">UCDDA912_g09984</name>
</gene>
<dbReference type="Pfam" id="PF00107">
    <property type="entry name" value="ADH_zinc_N"/>
    <property type="match status" value="1"/>
</dbReference>
<keyword evidence="3" id="KW-1185">Reference proteome</keyword>
<dbReference type="OrthoDB" id="9930022at2759"/>
<evidence type="ECO:0000259" key="1">
    <source>
        <dbReference type="SMART" id="SM00829"/>
    </source>
</evidence>
<dbReference type="PANTHER" id="PTHR45033:SF2">
    <property type="entry name" value="ZINC-TYPE ALCOHOL DEHYDROGENASE-LIKE PROTEIN C1773.06C"/>
    <property type="match status" value="1"/>
</dbReference>
<dbReference type="GO" id="GO:0016491">
    <property type="term" value="F:oxidoreductase activity"/>
    <property type="evidence" value="ECO:0007669"/>
    <property type="project" value="InterPro"/>
</dbReference>
<dbReference type="EMBL" id="LCUC01000538">
    <property type="protein sequence ID" value="KKY30073.1"/>
    <property type="molecule type" value="Genomic_DNA"/>
</dbReference>
<reference evidence="2 3" key="2">
    <citation type="submission" date="2015-05" db="EMBL/GenBank/DDBJ databases">
        <authorList>
            <person name="Morales-Cruz A."/>
            <person name="Amrine K.C."/>
            <person name="Cantu D."/>
        </authorList>
    </citation>
    <scope>NUCLEOTIDE SEQUENCE [LARGE SCALE GENOMIC DNA]</scope>
    <source>
        <strain evidence="2">DA912</strain>
    </source>
</reference>
<name>A0A0G2H498_9PEZI</name>
<comment type="caution">
    <text evidence="2">The sequence shown here is derived from an EMBL/GenBank/DDBJ whole genome shotgun (WGS) entry which is preliminary data.</text>
</comment>
<sequence>MGSISQQTGRWVLDPAQGGISSLHYKPDATFTADQVGPEEVLVQIHAASLNYRELAICRGNPSSAIPLPATPDVIPGSDGAGVVLAVGSAVPHSSQWLQPGAKVVTHMIPHTGDDDLPNLEDVCSGLGQKLNGTLCRQVILHHGALVPVPRHMSFEEAATLTCSGLTAWNALMGMPGREAKEGDWVLVQVAAGANVVAITSSDAKADKLLSLGAKHAINYRRQPNWGGLARGFTPEGRGIDHIVDVVGATTMAESLSAVRLHGLITVAGMVGGLADGAQVPDVMSALWKLCVLRGIYLGSRSMFKDMVRFLEQKEVRPALDDVAFSLEDAKSAFERLEKQQHFSKVVIKMT</sequence>
<dbReference type="Gene3D" id="3.90.180.10">
    <property type="entry name" value="Medium-chain alcohol dehydrogenases, catalytic domain"/>
    <property type="match status" value="1"/>
</dbReference>
<proteinExistence type="predicted"/>
<dbReference type="InterPro" id="IPR020843">
    <property type="entry name" value="ER"/>
</dbReference>
<feature type="domain" description="Enoyl reductase (ER)" evidence="1">
    <location>
        <begin position="18"/>
        <end position="348"/>
    </location>
</feature>
<dbReference type="STRING" id="1214573.A0A0G2H498"/>
<organism evidence="2 3">
    <name type="scientific">Diaporthe ampelina</name>
    <dbReference type="NCBI Taxonomy" id="1214573"/>
    <lineage>
        <taxon>Eukaryota</taxon>
        <taxon>Fungi</taxon>
        <taxon>Dikarya</taxon>
        <taxon>Ascomycota</taxon>
        <taxon>Pezizomycotina</taxon>
        <taxon>Sordariomycetes</taxon>
        <taxon>Sordariomycetidae</taxon>
        <taxon>Diaporthales</taxon>
        <taxon>Diaporthaceae</taxon>
        <taxon>Diaporthe</taxon>
    </lineage>
</organism>
<dbReference type="PANTHER" id="PTHR45033">
    <property type="match status" value="1"/>
</dbReference>
<dbReference type="InterPro" id="IPR013154">
    <property type="entry name" value="ADH-like_N"/>
</dbReference>
<evidence type="ECO:0000313" key="2">
    <source>
        <dbReference type="EMBL" id="KKY30073.1"/>
    </source>
</evidence>
<dbReference type="Pfam" id="PF08240">
    <property type="entry name" value="ADH_N"/>
    <property type="match status" value="1"/>
</dbReference>
<dbReference type="SMART" id="SM00829">
    <property type="entry name" value="PKS_ER"/>
    <property type="match status" value="1"/>
</dbReference>